<comment type="subcellular location">
    <subcellularLocation>
        <location evidence="1">Cell membrane</location>
        <topology evidence="1">Multi-pass membrane protein</topology>
    </subcellularLocation>
</comment>
<proteinExistence type="predicted"/>
<dbReference type="AlphaFoldDB" id="A0A5P8NZK2"/>
<evidence type="ECO:0000256" key="4">
    <source>
        <dbReference type="ARBA" id="ARBA00022989"/>
    </source>
</evidence>
<keyword evidence="4 6" id="KW-1133">Transmembrane helix</keyword>
<evidence type="ECO:0000256" key="2">
    <source>
        <dbReference type="ARBA" id="ARBA00022475"/>
    </source>
</evidence>
<evidence type="ECO:0000313" key="8">
    <source>
        <dbReference type="Proteomes" id="UP000326944"/>
    </source>
</evidence>
<feature type="transmembrane region" description="Helical" evidence="6">
    <location>
        <begin position="359"/>
        <end position="378"/>
    </location>
</feature>
<evidence type="ECO:0000313" key="7">
    <source>
        <dbReference type="EMBL" id="QFR48885.1"/>
    </source>
</evidence>
<accession>A0A5P8NZK2</accession>
<dbReference type="KEGG" id="sulg:FJR48_03775"/>
<dbReference type="InterPro" id="IPR050833">
    <property type="entry name" value="Poly_Biosynth_Transport"/>
</dbReference>
<evidence type="ECO:0000256" key="1">
    <source>
        <dbReference type="ARBA" id="ARBA00004651"/>
    </source>
</evidence>
<feature type="transmembrane region" description="Helical" evidence="6">
    <location>
        <begin position="326"/>
        <end position="347"/>
    </location>
</feature>
<feature type="transmembrane region" description="Helical" evidence="6">
    <location>
        <begin position="115"/>
        <end position="132"/>
    </location>
</feature>
<keyword evidence="8" id="KW-1185">Reference proteome</keyword>
<dbReference type="Proteomes" id="UP000326944">
    <property type="component" value="Chromosome"/>
</dbReference>
<name>A0A5P8NZK2_9BACT</name>
<dbReference type="InterPro" id="IPR002797">
    <property type="entry name" value="Polysacc_synth"/>
</dbReference>
<feature type="transmembrane region" description="Helical" evidence="6">
    <location>
        <begin position="144"/>
        <end position="167"/>
    </location>
</feature>
<feature type="transmembrane region" description="Helical" evidence="6">
    <location>
        <begin position="413"/>
        <end position="434"/>
    </location>
</feature>
<evidence type="ECO:0000256" key="3">
    <source>
        <dbReference type="ARBA" id="ARBA00022692"/>
    </source>
</evidence>
<evidence type="ECO:0000256" key="6">
    <source>
        <dbReference type="SAM" id="Phobius"/>
    </source>
</evidence>
<keyword evidence="3 6" id="KW-0812">Transmembrane</keyword>
<sequence length="469" mass="53626">MEELNQYIYNFANRLVNSFSSIVFVIILGNTLSQEEVGIYSLVLLASAYAISLLTLKINPSIIQRLNDTKNKNLLNQYFTAGLISTLAFSVLIVSIYYTFSNMIMDGFNLENKNFIYLASFLAFTLTIRGYVDHILMSLLQNKYLFFISSIAFVVNIISYFILANIYSSSIEVAIYSIYIANILYVVMGIFKIFQYYKFLIDKNILLCIKSIMTFSFIVYFVSLADFMNSNIALLIINQHLGKEDVAVYNYAIKIAMLFLIIGASISNVNYPKMTKLFSENKIDEISNLLTVTLKMNFYFILICSIIFLSISNEIIALILPPEYQSMVELLFIILPGIVLFSGFMAIKSLFNALNMPSVGLLIVWGSLILNVIFSLILVPKYGLYGGAVSTIISFLFNPLCIIFLIRIKTDFVIDFSFLYFIFPFYLISVYLVYQFQSEIGIKLVISMVFILFASLITNPIKIYRRYKK</sequence>
<keyword evidence="2" id="KW-1003">Cell membrane</keyword>
<gene>
    <name evidence="7" type="ORF">FJR48_03775</name>
</gene>
<reference evidence="7 8" key="1">
    <citation type="submission" date="2019-09" db="EMBL/GenBank/DDBJ databases">
        <title>Sulfurimonas gotlandica sp. nov., a chemoautotrophic and psychrotolerant epsilonproteobacterium isolated from a pelagic redoxcline, and an emended description of the genus Sulfurimonas.</title>
        <authorList>
            <person name="Wang S."/>
            <person name="Jiang L."/>
            <person name="Shao S."/>
        </authorList>
    </citation>
    <scope>NUCLEOTIDE SEQUENCE [LARGE SCALE GENOMIC DNA]</scope>
    <source>
        <strain evidence="7 8">GYSZ_1</strain>
    </source>
</reference>
<feature type="transmembrane region" description="Helical" evidence="6">
    <location>
        <begin position="298"/>
        <end position="320"/>
    </location>
</feature>
<dbReference type="PANTHER" id="PTHR30250">
    <property type="entry name" value="PST FAMILY PREDICTED COLANIC ACID TRANSPORTER"/>
    <property type="match status" value="1"/>
</dbReference>
<dbReference type="Pfam" id="PF01943">
    <property type="entry name" value="Polysacc_synt"/>
    <property type="match status" value="1"/>
</dbReference>
<dbReference type="EMBL" id="CP043617">
    <property type="protein sequence ID" value="QFR48885.1"/>
    <property type="molecule type" value="Genomic_DNA"/>
</dbReference>
<feature type="transmembrane region" description="Helical" evidence="6">
    <location>
        <begin position="78"/>
        <end position="100"/>
    </location>
</feature>
<feature type="transmembrane region" description="Helical" evidence="6">
    <location>
        <begin position="384"/>
        <end position="406"/>
    </location>
</feature>
<dbReference type="OrthoDB" id="3249502at2"/>
<dbReference type="PANTHER" id="PTHR30250:SF11">
    <property type="entry name" value="O-ANTIGEN TRANSPORTER-RELATED"/>
    <property type="match status" value="1"/>
</dbReference>
<feature type="transmembrane region" description="Helical" evidence="6">
    <location>
        <begin position="38"/>
        <end position="58"/>
    </location>
</feature>
<protein>
    <submittedName>
        <fullName evidence="7">Oligosaccharide flippase family protein</fullName>
    </submittedName>
</protein>
<evidence type="ECO:0000256" key="5">
    <source>
        <dbReference type="ARBA" id="ARBA00023136"/>
    </source>
</evidence>
<keyword evidence="5 6" id="KW-0472">Membrane</keyword>
<feature type="transmembrane region" description="Helical" evidence="6">
    <location>
        <begin position="12"/>
        <end position="32"/>
    </location>
</feature>
<feature type="transmembrane region" description="Helical" evidence="6">
    <location>
        <begin position="248"/>
        <end position="269"/>
    </location>
</feature>
<organism evidence="7 8">
    <name type="scientific">Sulfurimonas lithotrophica</name>
    <dbReference type="NCBI Taxonomy" id="2590022"/>
    <lineage>
        <taxon>Bacteria</taxon>
        <taxon>Pseudomonadati</taxon>
        <taxon>Campylobacterota</taxon>
        <taxon>Epsilonproteobacteria</taxon>
        <taxon>Campylobacterales</taxon>
        <taxon>Sulfurimonadaceae</taxon>
        <taxon>Sulfurimonas</taxon>
    </lineage>
</organism>
<feature type="transmembrane region" description="Helical" evidence="6">
    <location>
        <begin position="173"/>
        <end position="194"/>
    </location>
</feature>
<dbReference type="GO" id="GO:0005886">
    <property type="term" value="C:plasma membrane"/>
    <property type="evidence" value="ECO:0007669"/>
    <property type="project" value="UniProtKB-SubCell"/>
</dbReference>
<feature type="transmembrane region" description="Helical" evidence="6">
    <location>
        <begin position="440"/>
        <end position="461"/>
    </location>
</feature>
<feature type="transmembrane region" description="Helical" evidence="6">
    <location>
        <begin position="206"/>
        <end position="228"/>
    </location>
</feature>